<dbReference type="OrthoDB" id="31298at2157"/>
<dbReference type="EMBL" id="CP000561">
    <property type="protein sequence ID" value="ABO07653.1"/>
    <property type="molecule type" value="Genomic_DNA"/>
</dbReference>
<dbReference type="InterPro" id="IPR003439">
    <property type="entry name" value="ABC_transporter-like_ATP-bd"/>
</dbReference>
<dbReference type="GO" id="GO:0016020">
    <property type="term" value="C:membrane"/>
    <property type="evidence" value="ECO:0007669"/>
    <property type="project" value="InterPro"/>
</dbReference>
<dbReference type="HOGENOM" id="CLU_000604_1_22_2"/>
<dbReference type="eggNOG" id="arCOG00175">
    <property type="taxonomic scope" value="Archaea"/>
</dbReference>
<keyword evidence="3" id="KW-0410">Iron transport</keyword>
<dbReference type="PROSITE" id="PS50893">
    <property type="entry name" value="ABC_TRANSPORTER_2"/>
    <property type="match status" value="1"/>
</dbReference>
<evidence type="ECO:0000256" key="3">
    <source>
        <dbReference type="ARBA" id="ARBA00022496"/>
    </source>
</evidence>
<keyword evidence="8" id="KW-0472">Membrane</keyword>
<dbReference type="PANTHER" id="PTHR42781">
    <property type="entry name" value="SPERMIDINE/PUTRESCINE IMPORT ATP-BINDING PROTEIN POTA"/>
    <property type="match status" value="1"/>
</dbReference>
<dbReference type="CDD" id="cd03259">
    <property type="entry name" value="ABC_Carb_Solutes_like"/>
    <property type="match status" value="1"/>
</dbReference>
<proteinExistence type="inferred from homology"/>
<dbReference type="InterPro" id="IPR027417">
    <property type="entry name" value="P-loop_NTPase"/>
</dbReference>
<evidence type="ECO:0000256" key="12">
    <source>
        <dbReference type="ARBA" id="ARBA00041133"/>
    </source>
</evidence>
<dbReference type="InterPro" id="IPR015853">
    <property type="entry name" value="ABC_transpr_FbpC"/>
</dbReference>
<keyword evidence="1" id="KW-0813">Transport</keyword>
<sequence>MAISLRGVEKRLGGFFLGPIDLEVERGGRVAVLGPSGSGKSTLLRIVAGLLRPDKGRVYIGGKDVTCKPPWARGVGVVFQSPALFPSLTVLENVAEPLLSRGVRKSEAFEKARHVLEKVGLGGLEGRYPSELSRGQQQRVALARALVVEPEVLLLDEPLTALDAPLKNELLPYIYEVARGRTVLYVTHDFEEATYISERVVVVMGGKVAAEGKAVELFENPPSPHVAKLLGYSNVLKAPCGYLYFRPWDVEEEGPLEGKVVGVWYRAGRYEVVAVVGEAAVRLILAKPPASSTIRFKVSKGVCFPQKA</sequence>
<comment type="subunit">
    <text evidence="10">The complex is composed of two ATP-binding proteins (WtpC), two transmembrane proteins (WtpB) and a solute-binding protein (WtpA).</text>
</comment>
<dbReference type="RefSeq" id="WP_011848910.1">
    <property type="nucleotide sequence ID" value="NC_009073.1"/>
</dbReference>
<evidence type="ECO:0000256" key="10">
    <source>
        <dbReference type="ARBA" id="ARBA00038781"/>
    </source>
</evidence>
<feature type="domain" description="ABC transporter" evidence="14">
    <location>
        <begin position="3"/>
        <end position="230"/>
    </location>
</feature>
<keyword evidence="5 15" id="KW-0067">ATP-binding</keyword>
<dbReference type="InterPro" id="IPR003593">
    <property type="entry name" value="AAA+_ATPase"/>
</dbReference>
<dbReference type="InterPro" id="IPR050093">
    <property type="entry name" value="ABC_SmlMolc_Importer"/>
</dbReference>
<organism evidence="15 16">
    <name type="scientific">Pyrobaculum calidifontis (strain DSM 21063 / JCM 11548 / VA1)</name>
    <dbReference type="NCBI Taxonomy" id="410359"/>
    <lineage>
        <taxon>Archaea</taxon>
        <taxon>Thermoproteota</taxon>
        <taxon>Thermoprotei</taxon>
        <taxon>Thermoproteales</taxon>
        <taxon>Thermoproteaceae</taxon>
        <taxon>Pyrobaculum</taxon>
    </lineage>
</organism>
<dbReference type="EC" id="7.3.2.6" evidence="11"/>
<dbReference type="KEGG" id="pcl:Pcal_0216"/>
<dbReference type="GeneID" id="4908121"/>
<keyword evidence="6" id="KW-0408">Iron</keyword>
<dbReference type="GO" id="GO:0016887">
    <property type="term" value="F:ATP hydrolysis activity"/>
    <property type="evidence" value="ECO:0007669"/>
    <property type="project" value="InterPro"/>
</dbReference>
<evidence type="ECO:0000259" key="14">
    <source>
        <dbReference type="PROSITE" id="PS50893"/>
    </source>
</evidence>
<name>A3MSN6_PYRCJ</name>
<dbReference type="AlphaFoldDB" id="A3MSN6"/>
<gene>
    <name evidence="15" type="ordered locus">Pcal_0216</name>
</gene>
<evidence type="ECO:0000256" key="1">
    <source>
        <dbReference type="ARBA" id="ARBA00022448"/>
    </source>
</evidence>
<dbReference type="GO" id="GO:0015408">
    <property type="term" value="F:ABC-type ferric iron transporter activity"/>
    <property type="evidence" value="ECO:0007669"/>
    <property type="project" value="InterPro"/>
</dbReference>
<dbReference type="SMART" id="SM00382">
    <property type="entry name" value="AAA"/>
    <property type="match status" value="1"/>
</dbReference>
<evidence type="ECO:0000313" key="16">
    <source>
        <dbReference type="Proteomes" id="UP000001431"/>
    </source>
</evidence>
<evidence type="ECO:0000256" key="8">
    <source>
        <dbReference type="ARBA" id="ARBA00023136"/>
    </source>
</evidence>
<dbReference type="Gene3D" id="3.40.50.300">
    <property type="entry name" value="P-loop containing nucleotide triphosphate hydrolases"/>
    <property type="match status" value="1"/>
</dbReference>
<comment type="catalytic activity">
    <reaction evidence="13">
        <text>tungstate(in) + ATP + H2O = tungstate(out) + ADP + phosphate + H(+)</text>
        <dbReference type="Rhea" id="RHEA:35027"/>
        <dbReference type="ChEBI" id="CHEBI:15377"/>
        <dbReference type="ChEBI" id="CHEBI:15378"/>
        <dbReference type="ChEBI" id="CHEBI:30616"/>
        <dbReference type="ChEBI" id="CHEBI:43474"/>
        <dbReference type="ChEBI" id="CHEBI:46502"/>
        <dbReference type="ChEBI" id="CHEBI:456216"/>
        <dbReference type="EC" id="7.3.2.6"/>
    </reaction>
</comment>
<evidence type="ECO:0000256" key="9">
    <source>
        <dbReference type="ARBA" id="ARBA00038307"/>
    </source>
</evidence>
<evidence type="ECO:0000313" key="15">
    <source>
        <dbReference type="EMBL" id="ABO07653.1"/>
    </source>
</evidence>
<evidence type="ECO:0000256" key="4">
    <source>
        <dbReference type="ARBA" id="ARBA00022741"/>
    </source>
</evidence>
<accession>A3MSN6</accession>
<reference evidence="15" key="1">
    <citation type="submission" date="2007-02" db="EMBL/GenBank/DDBJ databases">
        <title>Complete sequence of Pyrobaculum calidifontis JCM 11548.</title>
        <authorList>
            <consortium name="US DOE Joint Genome Institute"/>
            <person name="Copeland A."/>
            <person name="Lucas S."/>
            <person name="Lapidus A."/>
            <person name="Barry K."/>
            <person name="Glavina del Rio T."/>
            <person name="Dalin E."/>
            <person name="Tice H."/>
            <person name="Pitluck S."/>
            <person name="Chain P."/>
            <person name="Malfatti S."/>
            <person name="Shin M."/>
            <person name="Vergez L."/>
            <person name="Schmutz J."/>
            <person name="Larimer F."/>
            <person name="Land M."/>
            <person name="Hauser L."/>
            <person name="Kyrpides N."/>
            <person name="Mikhailova N."/>
            <person name="Cozen A.E."/>
            <person name="Fitz-Gibbon S.T."/>
            <person name="House C.H."/>
            <person name="Saltikov C."/>
            <person name="Lowe T.M."/>
            <person name="Richardson P."/>
        </authorList>
    </citation>
    <scope>NUCLEOTIDE SEQUENCE [LARGE SCALE GENOMIC DNA]</scope>
    <source>
        <strain evidence="15">JCM 11548</strain>
    </source>
</reference>
<dbReference type="PANTHER" id="PTHR42781:SF4">
    <property type="entry name" value="SPERMIDINE_PUTRESCINE IMPORT ATP-BINDING PROTEIN POTA"/>
    <property type="match status" value="1"/>
</dbReference>
<evidence type="ECO:0000256" key="7">
    <source>
        <dbReference type="ARBA" id="ARBA00023065"/>
    </source>
</evidence>
<evidence type="ECO:0000256" key="13">
    <source>
        <dbReference type="ARBA" id="ARBA00047936"/>
    </source>
</evidence>
<dbReference type="Pfam" id="PF00005">
    <property type="entry name" value="ABC_tran"/>
    <property type="match status" value="1"/>
</dbReference>
<dbReference type="Proteomes" id="UP000001431">
    <property type="component" value="Chromosome"/>
</dbReference>
<dbReference type="GO" id="GO:0005524">
    <property type="term" value="F:ATP binding"/>
    <property type="evidence" value="ECO:0007669"/>
    <property type="project" value="UniProtKB-KW"/>
</dbReference>
<evidence type="ECO:0000256" key="5">
    <source>
        <dbReference type="ARBA" id="ARBA00022840"/>
    </source>
</evidence>
<keyword evidence="7" id="KW-0406">Ion transport</keyword>
<dbReference type="SUPFAM" id="SSF52540">
    <property type="entry name" value="P-loop containing nucleoside triphosphate hydrolases"/>
    <property type="match status" value="1"/>
</dbReference>
<dbReference type="GO" id="GO:1901238">
    <property type="term" value="F:ABC-type tungstate transporter activity"/>
    <property type="evidence" value="ECO:0007669"/>
    <property type="project" value="UniProtKB-EC"/>
</dbReference>
<evidence type="ECO:0000256" key="6">
    <source>
        <dbReference type="ARBA" id="ARBA00023004"/>
    </source>
</evidence>
<keyword evidence="2" id="KW-1003">Cell membrane</keyword>
<evidence type="ECO:0000256" key="2">
    <source>
        <dbReference type="ARBA" id="ARBA00022475"/>
    </source>
</evidence>
<dbReference type="STRING" id="410359.Pcal_0216"/>
<protein>
    <recommendedName>
        <fullName evidence="12">Molybdate/tungstate import ATP-binding protein WtpC</fullName>
        <ecNumber evidence="11">7.3.2.6</ecNumber>
    </recommendedName>
</protein>
<comment type="similarity">
    <text evidence="9">Belongs to the ABC transporter superfamily. Sulfate/tungstate importer (TC 3.A.1.6) family.</text>
</comment>
<evidence type="ECO:0000256" key="11">
    <source>
        <dbReference type="ARBA" id="ARBA00039025"/>
    </source>
</evidence>
<keyword evidence="16" id="KW-1185">Reference proteome</keyword>
<keyword evidence="4" id="KW-0547">Nucleotide-binding</keyword>